<keyword evidence="4" id="KW-1185">Reference proteome</keyword>
<dbReference type="Pfam" id="PF12833">
    <property type="entry name" value="HTH_18"/>
    <property type="match status" value="1"/>
</dbReference>
<proteinExistence type="predicted"/>
<dbReference type="InterPro" id="IPR014710">
    <property type="entry name" value="RmlC-like_jellyroll"/>
</dbReference>
<dbReference type="GO" id="GO:0043565">
    <property type="term" value="F:sequence-specific DNA binding"/>
    <property type="evidence" value="ECO:0007669"/>
    <property type="project" value="InterPro"/>
</dbReference>
<dbReference type="STRING" id="999552.METH_02415"/>
<dbReference type="SMART" id="SM00342">
    <property type="entry name" value="HTH_ARAC"/>
    <property type="match status" value="1"/>
</dbReference>
<dbReference type="KEGG" id="lmd:METH_02415"/>
<dbReference type="CDD" id="cd06124">
    <property type="entry name" value="cupin_NimR-like_N"/>
    <property type="match status" value="1"/>
</dbReference>
<protein>
    <submittedName>
        <fullName evidence="3">AraC family transcriptional regulator</fullName>
    </submittedName>
</protein>
<gene>
    <name evidence="3" type="ORF">METH_02415</name>
</gene>
<dbReference type="Gene3D" id="1.10.10.60">
    <property type="entry name" value="Homeodomain-like"/>
    <property type="match status" value="1"/>
</dbReference>
<dbReference type="SUPFAM" id="SSF51182">
    <property type="entry name" value="RmlC-like cupins"/>
    <property type="match status" value="1"/>
</dbReference>
<evidence type="ECO:0000259" key="2">
    <source>
        <dbReference type="PROSITE" id="PS01124"/>
    </source>
</evidence>
<evidence type="ECO:0000256" key="1">
    <source>
        <dbReference type="ARBA" id="ARBA00023125"/>
    </source>
</evidence>
<dbReference type="InterPro" id="IPR018060">
    <property type="entry name" value="HTH_AraC"/>
</dbReference>
<dbReference type="InterPro" id="IPR003313">
    <property type="entry name" value="AraC-bd"/>
</dbReference>
<dbReference type="PATRIC" id="fig|999552.6.peg.479"/>
<reference evidence="3 4" key="1">
    <citation type="submission" date="2013-09" db="EMBL/GenBank/DDBJ databases">
        <authorList>
            <consortium name="DOE Joint Genome Institute"/>
            <person name="Klenk H.-P."/>
            <person name="Huntemann M."/>
            <person name="Han J."/>
            <person name="Chen A."/>
            <person name="Kyrpides N."/>
            <person name="Mavromatis K."/>
            <person name="Markowitz V."/>
            <person name="Palaniappan K."/>
            <person name="Ivanova N."/>
            <person name="Schaumberg A."/>
            <person name="Pati A."/>
            <person name="Liolios K."/>
            <person name="Nordberg H.P."/>
            <person name="Cantor M.N."/>
            <person name="Hua S.X."/>
            <person name="Woyke T."/>
        </authorList>
    </citation>
    <scope>NUCLEOTIDE SEQUENCE [LARGE SCALE GENOMIC DNA]</scope>
    <source>
        <strain evidence="3 4">DSM 14336</strain>
    </source>
</reference>
<dbReference type="PANTHER" id="PTHR11019:SF159">
    <property type="entry name" value="TRANSCRIPTIONAL REGULATOR-RELATED"/>
    <property type="match status" value="1"/>
</dbReference>
<organism evidence="3 4">
    <name type="scientific">Leisingera methylohalidivorans DSM 14336</name>
    <dbReference type="NCBI Taxonomy" id="999552"/>
    <lineage>
        <taxon>Bacteria</taxon>
        <taxon>Pseudomonadati</taxon>
        <taxon>Pseudomonadota</taxon>
        <taxon>Alphaproteobacteria</taxon>
        <taxon>Rhodobacterales</taxon>
        <taxon>Roseobacteraceae</taxon>
        <taxon>Leisingera</taxon>
    </lineage>
</organism>
<dbReference type="Gene3D" id="2.60.120.10">
    <property type="entry name" value="Jelly Rolls"/>
    <property type="match status" value="1"/>
</dbReference>
<accession>V9VQW9</accession>
<dbReference type="AlphaFoldDB" id="V9VQW9"/>
<sequence length="231" mass="25175">MASYARTYRDGYVSAWHDHPRHQLVYAVAGLMMAKADGTSWAVPAGTGLIVPAAMLHEIRMVGEVQLQSLYIDPAETGAGAMAACRAVTVSGLLAGLIAALCAMGNPWPLPPRAHHLSQLILIELGAAPDTPLALPYPPDARLRRVCDALMADPGSARTIDHWAALAGMSRRSFTRAFQRQTGRSFGQWRERLRCQIALRAQARGAAMEQVARDLGYASRYALQAMMRRRV</sequence>
<dbReference type="PROSITE" id="PS01124">
    <property type="entry name" value="HTH_ARAC_FAMILY_2"/>
    <property type="match status" value="1"/>
</dbReference>
<evidence type="ECO:0000313" key="3">
    <source>
        <dbReference type="EMBL" id="AHC99719.1"/>
    </source>
</evidence>
<evidence type="ECO:0000313" key="4">
    <source>
        <dbReference type="Proteomes" id="UP000018780"/>
    </source>
</evidence>
<dbReference type="GO" id="GO:0003700">
    <property type="term" value="F:DNA-binding transcription factor activity"/>
    <property type="evidence" value="ECO:0007669"/>
    <property type="project" value="InterPro"/>
</dbReference>
<keyword evidence="1" id="KW-0238">DNA-binding</keyword>
<dbReference type="HOGENOM" id="CLU_000445_87_4_5"/>
<dbReference type="InterPro" id="IPR011051">
    <property type="entry name" value="RmlC_Cupin_sf"/>
</dbReference>
<feature type="domain" description="HTH araC/xylS-type" evidence="2">
    <location>
        <begin position="144"/>
        <end position="231"/>
    </location>
</feature>
<dbReference type="PANTHER" id="PTHR11019">
    <property type="entry name" value="HTH-TYPE TRANSCRIPTIONAL REGULATOR NIMR"/>
    <property type="match status" value="1"/>
</dbReference>
<dbReference type="Proteomes" id="UP000018780">
    <property type="component" value="Chromosome"/>
</dbReference>
<dbReference type="Pfam" id="PF02311">
    <property type="entry name" value="AraC_binding"/>
    <property type="match status" value="1"/>
</dbReference>
<dbReference type="EMBL" id="CP006773">
    <property type="protein sequence ID" value="AHC99719.1"/>
    <property type="molecule type" value="Genomic_DNA"/>
</dbReference>
<name>V9VQW9_9RHOB</name>